<reference evidence="2 3" key="1">
    <citation type="submission" date="2010-08" db="EMBL/GenBank/DDBJ databases">
        <authorList>
            <person name="Weinstock G."/>
            <person name="Sodergren E."/>
            <person name="Clifton S."/>
            <person name="Fulton L."/>
            <person name="Fulton B."/>
            <person name="Courtney L."/>
            <person name="Fronick C."/>
            <person name="Harrison M."/>
            <person name="Strong C."/>
            <person name="Farmer C."/>
            <person name="Delahaunty K."/>
            <person name="Markovic C."/>
            <person name="Hall O."/>
            <person name="Minx P."/>
            <person name="Tomlinson C."/>
            <person name="Mitreva M."/>
            <person name="Hou S."/>
            <person name="Chen J."/>
            <person name="Wollam A."/>
            <person name="Pepin K.H."/>
            <person name="Johnson M."/>
            <person name="Bhonagiri V."/>
            <person name="Zhang X."/>
            <person name="Suruliraj S."/>
            <person name="Warren W."/>
            <person name="Chinwalla A."/>
            <person name="Mardis E.R."/>
            <person name="Wilson R.K."/>
        </authorList>
    </citation>
    <scope>NUCLEOTIDE SEQUENCE [LARGE SCALE GENOMIC DNA]</scope>
    <source>
        <strain evidence="2 3">F0399</strain>
    </source>
</reference>
<protein>
    <submittedName>
        <fullName evidence="2">Uncharacterized protein</fullName>
    </submittedName>
</protein>
<dbReference type="AlphaFoldDB" id="E7N587"/>
<evidence type="ECO:0000313" key="3">
    <source>
        <dbReference type="Proteomes" id="UP000004633"/>
    </source>
</evidence>
<comment type="caution">
    <text evidence="2">The sequence shown here is derived from an EMBL/GenBank/DDBJ whole genome shotgun (WGS) entry which is preliminary data.</text>
</comment>
<evidence type="ECO:0000256" key="1">
    <source>
        <dbReference type="SAM" id="SignalP"/>
    </source>
</evidence>
<gene>
    <name evidence="2" type="ORF">HMPREF9555_02183</name>
</gene>
<keyword evidence="3" id="KW-1185">Reference proteome</keyword>
<dbReference type="HOGENOM" id="CLU_2496141_0_0_9"/>
<sequence>MMLCSFMILTVPSIIAAQPAFSRGERQRGLGARSVISGGDTLYPAVAGGDTRGLPGIYMRAATEYECFALFRGRIFIELKAIYLYL</sequence>
<feature type="signal peptide" evidence="1">
    <location>
        <begin position="1"/>
        <end position="16"/>
    </location>
</feature>
<dbReference type="EMBL" id="AECV01000063">
    <property type="protein sequence ID" value="EFW28661.1"/>
    <property type="molecule type" value="Genomic_DNA"/>
</dbReference>
<name>E7N587_9FIRM</name>
<proteinExistence type="predicted"/>
<feature type="chain" id="PRO_5038475641" evidence="1">
    <location>
        <begin position="17"/>
        <end position="86"/>
    </location>
</feature>
<keyword evidence="1" id="KW-0732">Signal</keyword>
<accession>E7N587</accession>
<evidence type="ECO:0000313" key="2">
    <source>
        <dbReference type="EMBL" id="EFW28661.1"/>
    </source>
</evidence>
<organism evidence="2 3">
    <name type="scientific">Selenomonas artemidis F0399</name>
    <dbReference type="NCBI Taxonomy" id="749551"/>
    <lineage>
        <taxon>Bacteria</taxon>
        <taxon>Bacillati</taxon>
        <taxon>Bacillota</taxon>
        <taxon>Negativicutes</taxon>
        <taxon>Selenomonadales</taxon>
        <taxon>Selenomonadaceae</taxon>
        <taxon>Selenomonas</taxon>
    </lineage>
</organism>
<dbReference type="Proteomes" id="UP000004633">
    <property type="component" value="Unassembled WGS sequence"/>
</dbReference>